<dbReference type="InterPro" id="IPR012318">
    <property type="entry name" value="HTH_CRP"/>
</dbReference>
<dbReference type="InterPro" id="IPR050397">
    <property type="entry name" value="Env_Response_Regulators"/>
</dbReference>
<dbReference type="InterPro" id="IPR000595">
    <property type="entry name" value="cNMP-bd_dom"/>
</dbReference>
<dbReference type="GO" id="GO:0003700">
    <property type="term" value="F:DNA-binding transcription factor activity"/>
    <property type="evidence" value="ECO:0007669"/>
    <property type="project" value="TreeGrafter"/>
</dbReference>
<dbReference type="GO" id="GO:0003677">
    <property type="term" value="F:DNA binding"/>
    <property type="evidence" value="ECO:0007669"/>
    <property type="project" value="UniProtKB-KW"/>
</dbReference>
<reference evidence="6 7" key="1">
    <citation type="submission" date="2016-10" db="EMBL/GenBank/DDBJ databases">
        <authorList>
            <person name="de Groot N.N."/>
        </authorList>
    </citation>
    <scope>NUCLEOTIDE SEQUENCE [LARGE SCALE GENOMIC DNA]</scope>
    <source>
        <strain evidence="6 7">CGMCC 1.7031</strain>
    </source>
</reference>
<evidence type="ECO:0000313" key="6">
    <source>
        <dbReference type="EMBL" id="SCY93647.1"/>
    </source>
</evidence>
<dbReference type="Pfam" id="PF00027">
    <property type="entry name" value="cNMP_binding"/>
    <property type="match status" value="1"/>
</dbReference>
<dbReference type="OrthoDB" id="667966at2"/>
<sequence>MQIDLDLLFSWGAIAKEYKKNEVIFVEDEAANFYYQIIEGCVRMFNSNDDGKEFTQGYFAMGQSFGEPPLFIDEKYPSTAAAFQDSKIIKLSKDKFLKIIDEYPGIQKQFLQLMAKRIHSKAKTSKDIINQKPEFRILAFLNAHKKGSGNCKEVVPFTRQEIANFTGLRVETVIRAFAKMKATNKIEINNHKIYF</sequence>
<dbReference type="EMBL" id="FMVF01000018">
    <property type="protein sequence ID" value="SCY93647.1"/>
    <property type="molecule type" value="Genomic_DNA"/>
</dbReference>
<evidence type="ECO:0000259" key="5">
    <source>
        <dbReference type="PROSITE" id="PS51063"/>
    </source>
</evidence>
<evidence type="ECO:0000259" key="4">
    <source>
        <dbReference type="PROSITE" id="PS50042"/>
    </source>
</evidence>
<dbReference type="InterPro" id="IPR018490">
    <property type="entry name" value="cNMP-bd_dom_sf"/>
</dbReference>
<dbReference type="AlphaFoldDB" id="A0A1G5JZ81"/>
<keyword evidence="3" id="KW-0804">Transcription</keyword>
<evidence type="ECO:0000256" key="2">
    <source>
        <dbReference type="ARBA" id="ARBA00023125"/>
    </source>
</evidence>
<feature type="domain" description="Cyclic nucleotide-binding" evidence="4">
    <location>
        <begin position="16"/>
        <end position="117"/>
    </location>
</feature>
<dbReference type="InterPro" id="IPR014710">
    <property type="entry name" value="RmlC-like_jellyroll"/>
</dbReference>
<evidence type="ECO:0000256" key="3">
    <source>
        <dbReference type="ARBA" id="ARBA00023163"/>
    </source>
</evidence>
<dbReference type="PANTHER" id="PTHR24567">
    <property type="entry name" value="CRP FAMILY TRANSCRIPTIONAL REGULATORY PROTEIN"/>
    <property type="match status" value="1"/>
</dbReference>
<dbReference type="PANTHER" id="PTHR24567:SF28">
    <property type="entry name" value="LISTERIOLYSIN REGULATORY PROTEIN"/>
    <property type="match status" value="1"/>
</dbReference>
<organism evidence="6 7">
    <name type="scientific">Flavobacterium caeni</name>
    <dbReference type="NCBI Taxonomy" id="490189"/>
    <lineage>
        <taxon>Bacteria</taxon>
        <taxon>Pseudomonadati</taxon>
        <taxon>Bacteroidota</taxon>
        <taxon>Flavobacteriia</taxon>
        <taxon>Flavobacteriales</taxon>
        <taxon>Flavobacteriaceae</taxon>
        <taxon>Flavobacterium</taxon>
    </lineage>
</organism>
<keyword evidence="7" id="KW-1185">Reference proteome</keyword>
<dbReference type="RefSeq" id="WP_091146042.1">
    <property type="nucleotide sequence ID" value="NZ_FMVF01000018.1"/>
</dbReference>
<protein>
    <submittedName>
        <fullName evidence="6">CRP/FNR family transcriptional regulator, anaerobic regulatory protein</fullName>
    </submittedName>
</protein>
<evidence type="ECO:0000256" key="1">
    <source>
        <dbReference type="ARBA" id="ARBA00023015"/>
    </source>
</evidence>
<dbReference type="Gene3D" id="2.60.120.10">
    <property type="entry name" value="Jelly Rolls"/>
    <property type="match status" value="1"/>
</dbReference>
<name>A0A1G5JZ81_9FLAO</name>
<keyword evidence="2" id="KW-0238">DNA-binding</keyword>
<dbReference type="InterPro" id="IPR036390">
    <property type="entry name" value="WH_DNA-bd_sf"/>
</dbReference>
<dbReference type="PROSITE" id="PS50042">
    <property type="entry name" value="CNMP_BINDING_3"/>
    <property type="match status" value="1"/>
</dbReference>
<proteinExistence type="predicted"/>
<dbReference type="PROSITE" id="PS51063">
    <property type="entry name" value="HTH_CRP_2"/>
    <property type="match status" value="1"/>
</dbReference>
<dbReference type="Proteomes" id="UP000199354">
    <property type="component" value="Unassembled WGS sequence"/>
</dbReference>
<evidence type="ECO:0000313" key="7">
    <source>
        <dbReference type="Proteomes" id="UP000199354"/>
    </source>
</evidence>
<dbReference type="GO" id="GO:0005829">
    <property type="term" value="C:cytosol"/>
    <property type="evidence" value="ECO:0007669"/>
    <property type="project" value="TreeGrafter"/>
</dbReference>
<dbReference type="Pfam" id="PF13545">
    <property type="entry name" value="HTH_Crp_2"/>
    <property type="match status" value="1"/>
</dbReference>
<dbReference type="CDD" id="cd00038">
    <property type="entry name" value="CAP_ED"/>
    <property type="match status" value="1"/>
</dbReference>
<dbReference type="SMART" id="SM00100">
    <property type="entry name" value="cNMP"/>
    <property type="match status" value="1"/>
</dbReference>
<dbReference type="PRINTS" id="PR00034">
    <property type="entry name" value="HTHCRP"/>
</dbReference>
<gene>
    <name evidence="6" type="ORF">SAMN02927903_02991</name>
</gene>
<keyword evidence="1" id="KW-0805">Transcription regulation</keyword>
<dbReference type="STRING" id="490189.SAMN02927903_02991"/>
<feature type="domain" description="HTH crp-type" evidence="5">
    <location>
        <begin position="131"/>
        <end position="195"/>
    </location>
</feature>
<dbReference type="SUPFAM" id="SSF51206">
    <property type="entry name" value="cAMP-binding domain-like"/>
    <property type="match status" value="1"/>
</dbReference>
<dbReference type="SUPFAM" id="SSF46785">
    <property type="entry name" value="Winged helix' DNA-binding domain"/>
    <property type="match status" value="1"/>
</dbReference>
<accession>A0A1G5JZ81</accession>